<dbReference type="AlphaFoldDB" id="G8PBH1"/>
<evidence type="ECO:0000313" key="4">
    <source>
        <dbReference type="EMBL" id="AEV95960.1"/>
    </source>
</evidence>
<dbReference type="KEGG" id="pce:PECL_1746"/>
<dbReference type="GO" id="GO:0003677">
    <property type="term" value="F:DNA binding"/>
    <property type="evidence" value="ECO:0007669"/>
    <property type="project" value="UniProtKB-UniRule"/>
</dbReference>
<evidence type="ECO:0000313" key="5">
    <source>
        <dbReference type="Proteomes" id="UP000005444"/>
    </source>
</evidence>
<dbReference type="SUPFAM" id="SSF46689">
    <property type="entry name" value="Homeodomain-like"/>
    <property type="match status" value="1"/>
</dbReference>
<sequence>MDHTDKYQKTERQIEDALLKLVQEKTFNQITVRDLTDTAKVGRSTFYEHYYDKYELLDNMVDRYSNLFAKVLSDRFDKQKVENLTAESLEEIVDQLAQNRYAIVILLHLDVEGSNLSYNFRSVLRAAVQESLFTAEYAQNTGVPSEYLNELYTNIAYTQIEWQLEQGKNQRIVDLSNKLIKMYRTDLDD</sequence>
<dbReference type="InterPro" id="IPR001647">
    <property type="entry name" value="HTH_TetR"/>
</dbReference>
<dbReference type="STRING" id="701521.PECL_1746"/>
<dbReference type="PATRIC" id="fig|701521.8.peg.1648"/>
<dbReference type="eggNOG" id="COG1309">
    <property type="taxonomic scope" value="Bacteria"/>
</dbReference>
<evidence type="ECO:0000256" key="2">
    <source>
        <dbReference type="PROSITE-ProRule" id="PRU00335"/>
    </source>
</evidence>
<dbReference type="PANTHER" id="PTHR43479:SF7">
    <property type="entry name" value="TETR-FAMILY TRANSCRIPTIONAL REGULATOR"/>
    <property type="match status" value="1"/>
</dbReference>
<organism evidence="4 5">
    <name type="scientific">Pediococcus claussenii (strain ATCC BAA-344 / DSM 14800 / JCM 18046 / KCTC 3811 / LMG 21948 / P06)</name>
    <dbReference type="NCBI Taxonomy" id="701521"/>
    <lineage>
        <taxon>Bacteria</taxon>
        <taxon>Bacillati</taxon>
        <taxon>Bacillota</taxon>
        <taxon>Bacilli</taxon>
        <taxon>Lactobacillales</taxon>
        <taxon>Lactobacillaceae</taxon>
        <taxon>Pediococcus</taxon>
    </lineage>
</organism>
<dbReference type="InterPro" id="IPR009057">
    <property type="entry name" value="Homeodomain-like_sf"/>
</dbReference>
<feature type="DNA-binding region" description="H-T-H motif" evidence="2">
    <location>
        <begin position="31"/>
        <end position="50"/>
    </location>
</feature>
<evidence type="ECO:0000256" key="1">
    <source>
        <dbReference type="ARBA" id="ARBA00023125"/>
    </source>
</evidence>
<dbReference type="Gene3D" id="1.10.357.10">
    <property type="entry name" value="Tetracycline Repressor, domain 2"/>
    <property type="match status" value="1"/>
</dbReference>
<protein>
    <submittedName>
        <fullName evidence="4">Transcriptional regulator, TetR family</fullName>
    </submittedName>
</protein>
<dbReference type="PROSITE" id="PS50977">
    <property type="entry name" value="HTH_TETR_2"/>
    <property type="match status" value="1"/>
</dbReference>
<accession>G8PBH1</accession>
<dbReference type="Pfam" id="PF00440">
    <property type="entry name" value="TetR_N"/>
    <property type="match status" value="1"/>
</dbReference>
<dbReference type="InterPro" id="IPR050624">
    <property type="entry name" value="HTH-type_Tx_Regulator"/>
</dbReference>
<reference evidence="4 5" key="1">
    <citation type="journal article" date="2012" name="J. Bacteriol.">
        <title>Complete Genome Sequence of the Beer Spoilage Organism Pediococcus claussenii ATCC BAA-344T.</title>
        <authorList>
            <person name="Pittet V."/>
            <person name="Abegunde T."/>
            <person name="Marfleet T."/>
            <person name="Haakensen M."/>
            <person name="Morrow K."/>
            <person name="Jayaprakash T."/>
            <person name="Schroeder K."/>
            <person name="Trost B."/>
            <person name="Byrns S."/>
            <person name="Bergsveinson J."/>
            <person name="Kusalik A."/>
            <person name="Ziola B."/>
        </authorList>
    </citation>
    <scope>NUCLEOTIDE SEQUENCE [LARGE SCALE GENOMIC DNA]</scope>
    <source>
        <strain evidence="4 5">ATCC BAA-344</strain>
    </source>
</reference>
<evidence type="ECO:0000259" key="3">
    <source>
        <dbReference type="PROSITE" id="PS50977"/>
    </source>
</evidence>
<dbReference type="HOGENOM" id="CLU_087539_3_3_9"/>
<proteinExistence type="predicted"/>
<dbReference type="PANTHER" id="PTHR43479">
    <property type="entry name" value="ACREF/ENVCD OPERON REPRESSOR-RELATED"/>
    <property type="match status" value="1"/>
</dbReference>
<feature type="domain" description="HTH tetR-type" evidence="3">
    <location>
        <begin position="8"/>
        <end position="68"/>
    </location>
</feature>
<dbReference type="Proteomes" id="UP000005444">
    <property type="component" value="Chromosome"/>
</dbReference>
<keyword evidence="5" id="KW-1185">Reference proteome</keyword>
<dbReference type="EMBL" id="CP003137">
    <property type="protein sequence ID" value="AEV95960.1"/>
    <property type="molecule type" value="Genomic_DNA"/>
</dbReference>
<gene>
    <name evidence="4" type="ordered locus">PECL_1746</name>
</gene>
<keyword evidence="1 2" id="KW-0238">DNA-binding</keyword>
<name>G8PBH1_PEDCP</name>